<dbReference type="PROSITE" id="PS51375">
    <property type="entry name" value="PPR"/>
    <property type="match status" value="6"/>
</dbReference>
<dbReference type="Gene3D" id="1.25.40.10">
    <property type="entry name" value="Tetratricopeptide repeat domain"/>
    <property type="match status" value="4"/>
</dbReference>
<evidence type="ECO:0000256" key="1">
    <source>
        <dbReference type="ARBA" id="ARBA00022737"/>
    </source>
</evidence>
<name>A0A2G5E7E8_AQUCA</name>
<dbReference type="GO" id="GO:0008380">
    <property type="term" value="P:RNA splicing"/>
    <property type="evidence" value="ECO:0007669"/>
    <property type="project" value="InterPro"/>
</dbReference>
<reference evidence="3 4" key="1">
    <citation type="submission" date="2017-09" db="EMBL/GenBank/DDBJ databases">
        <title>WGS assembly of Aquilegia coerulea Goldsmith.</title>
        <authorList>
            <person name="Hodges S."/>
            <person name="Kramer E."/>
            <person name="Nordborg M."/>
            <person name="Tomkins J."/>
            <person name="Borevitz J."/>
            <person name="Derieg N."/>
            <person name="Yan J."/>
            <person name="Mihaltcheva S."/>
            <person name="Hayes R.D."/>
            <person name="Rokhsar D."/>
        </authorList>
    </citation>
    <scope>NUCLEOTIDE SEQUENCE [LARGE SCALE GENOMIC DNA]</scope>
    <source>
        <strain evidence="4">cv. Goldsmith</strain>
    </source>
</reference>
<evidence type="ECO:0000256" key="2">
    <source>
        <dbReference type="PROSITE-ProRule" id="PRU00708"/>
    </source>
</evidence>
<feature type="repeat" description="PPR" evidence="2">
    <location>
        <begin position="302"/>
        <end position="336"/>
    </location>
</feature>
<dbReference type="InterPro" id="IPR044578">
    <property type="entry name" value="BIR6-like"/>
</dbReference>
<dbReference type="PANTHER" id="PTHR47003">
    <property type="entry name" value="OS01G0970900 PROTEIN"/>
    <property type="match status" value="1"/>
</dbReference>
<dbReference type="InterPro" id="IPR011990">
    <property type="entry name" value="TPR-like_helical_dom_sf"/>
</dbReference>
<dbReference type="FunCoup" id="A0A2G5E7E8">
    <property type="interactions" value="768"/>
</dbReference>
<feature type="repeat" description="PPR" evidence="2">
    <location>
        <begin position="444"/>
        <end position="478"/>
    </location>
</feature>
<organism evidence="3 4">
    <name type="scientific">Aquilegia coerulea</name>
    <name type="common">Rocky mountain columbine</name>
    <dbReference type="NCBI Taxonomy" id="218851"/>
    <lineage>
        <taxon>Eukaryota</taxon>
        <taxon>Viridiplantae</taxon>
        <taxon>Streptophyta</taxon>
        <taxon>Embryophyta</taxon>
        <taxon>Tracheophyta</taxon>
        <taxon>Spermatophyta</taxon>
        <taxon>Magnoliopsida</taxon>
        <taxon>Ranunculales</taxon>
        <taxon>Ranunculaceae</taxon>
        <taxon>Thalictroideae</taxon>
        <taxon>Aquilegia</taxon>
    </lineage>
</organism>
<evidence type="ECO:0000313" key="4">
    <source>
        <dbReference type="Proteomes" id="UP000230069"/>
    </source>
</evidence>
<evidence type="ECO:0000313" key="3">
    <source>
        <dbReference type="EMBL" id="PIA51664.1"/>
    </source>
</evidence>
<dbReference type="Pfam" id="PF12854">
    <property type="entry name" value="PPR_1"/>
    <property type="match status" value="2"/>
</dbReference>
<keyword evidence="4" id="KW-1185">Reference proteome</keyword>
<dbReference type="EMBL" id="KZ305028">
    <property type="protein sequence ID" value="PIA51664.1"/>
    <property type="molecule type" value="Genomic_DNA"/>
</dbReference>
<dbReference type="OrthoDB" id="185373at2759"/>
<protein>
    <recommendedName>
        <fullName evidence="5">Pentacotripeptide-repeat region of PRORP domain-containing protein</fullName>
    </recommendedName>
</protein>
<feature type="repeat" description="PPR" evidence="2">
    <location>
        <begin position="515"/>
        <end position="549"/>
    </location>
</feature>
<dbReference type="NCBIfam" id="TIGR00756">
    <property type="entry name" value="PPR"/>
    <property type="match status" value="4"/>
</dbReference>
<evidence type="ECO:0008006" key="5">
    <source>
        <dbReference type="Google" id="ProtNLM"/>
    </source>
</evidence>
<feature type="repeat" description="PPR" evidence="2">
    <location>
        <begin position="374"/>
        <end position="408"/>
    </location>
</feature>
<dbReference type="Pfam" id="PF13041">
    <property type="entry name" value="PPR_2"/>
    <property type="match status" value="1"/>
</dbReference>
<keyword evidence="1" id="KW-0677">Repeat</keyword>
<proteinExistence type="predicted"/>
<dbReference type="PANTHER" id="PTHR47003:SF2">
    <property type="entry name" value="OS01G0970900 PROTEIN"/>
    <property type="match status" value="1"/>
</dbReference>
<dbReference type="AlphaFoldDB" id="A0A2G5E7E8"/>
<accession>A0A2G5E7E8</accession>
<dbReference type="Proteomes" id="UP000230069">
    <property type="component" value="Unassembled WGS sequence"/>
</dbReference>
<dbReference type="SUPFAM" id="SSF48452">
    <property type="entry name" value="TPR-like"/>
    <property type="match status" value="1"/>
</dbReference>
<dbReference type="STRING" id="218851.A0A2G5E7E8"/>
<dbReference type="InterPro" id="IPR002885">
    <property type="entry name" value="PPR_rpt"/>
</dbReference>
<dbReference type="InParanoid" id="A0A2G5E7E8"/>
<sequence length="634" mass="72519">MNRAKGILASLRLIESCLLTRTTSTRSLHFQVTQFSLLPPLFSSSSFSKQIPSNYEFLNTPQKLYFSSKPNSIVELVMTNEWSDDLEQELEKSHLSHETILYVLKKLDRNPLRASDFFNWVSDKKGFKPTYSVYSIMLRILGNKETMKEFWVLAKKVSDEGCGIDEETYVPILVNFKNLGMMAEATSWTQFFKKINQECATDVTVKSVADVVINSDWNDDVKNRLKELNVKFSENTMLKVFRALRRFPLKALCLFHWVEEDIGYKHNAVTYNGILRVLCQEESIKEFWSMVKEMQSAGYDIDIDTYIKISRHLLKNKMLNDAAELYELMIDSPYKPSARACSDLLRRISMAATPDLDLVFRVVKKYESSGQTLSKALYDGIHRSLTSVGRFDEAEKILETMRNAGYEPDNITYSQIVFGLCKAGRLEEACEVLDEMEAQGCVPDIKTWTILIQGHCTTGEIDQALKCFTKMLEKNFEADADLLEVLVSGLCSKGRVDSAYTLLTEMVDKAKLRPWQATYKLLIQKLLGERKLEEALSLLRLMKKQKYPPFPEPFEDFISKFGTVDDAEEFLTALSVTQYPSSSAYVHLLKAFFKEGRQSEARDLLYKCPHHIRNHADVLNLFASPKEGNAIATA</sequence>
<feature type="repeat" description="PPR" evidence="2">
    <location>
        <begin position="409"/>
        <end position="443"/>
    </location>
</feature>
<dbReference type="Pfam" id="PF01535">
    <property type="entry name" value="PPR"/>
    <property type="match status" value="2"/>
</dbReference>
<feature type="repeat" description="PPR" evidence="2">
    <location>
        <begin position="267"/>
        <end position="301"/>
    </location>
</feature>
<gene>
    <name evidence="3" type="ORF">AQUCO_01100491v1</name>
</gene>